<feature type="transmembrane region" description="Helical" evidence="1">
    <location>
        <begin position="6"/>
        <end position="22"/>
    </location>
</feature>
<organism evidence="2">
    <name type="scientific">bioreactor metagenome</name>
    <dbReference type="NCBI Taxonomy" id="1076179"/>
    <lineage>
        <taxon>unclassified sequences</taxon>
        <taxon>metagenomes</taxon>
        <taxon>ecological metagenomes</taxon>
    </lineage>
</organism>
<evidence type="ECO:0008006" key="3">
    <source>
        <dbReference type="Google" id="ProtNLM"/>
    </source>
</evidence>
<feature type="transmembrane region" description="Helical" evidence="1">
    <location>
        <begin position="243"/>
        <end position="264"/>
    </location>
</feature>
<dbReference type="AlphaFoldDB" id="A0A644UF05"/>
<feature type="transmembrane region" description="Helical" evidence="1">
    <location>
        <begin position="212"/>
        <end position="231"/>
    </location>
</feature>
<evidence type="ECO:0000256" key="1">
    <source>
        <dbReference type="SAM" id="Phobius"/>
    </source>
</evidence>
<feature type="transmembrane region" description="Helical" evidence="1">
    <location>
        <begin position="29"/>
        <end position="49"/>
    </location>
</feature>
<protein>
    <recommendedName>
        <fullName evidence="3">EamA domain-containing protein</fullName>
    </recommendedName>
</protein>
<name>A0A644UF05_9ZZZZ</name>
<feature type="transmembrane region" description="Helical" evidence="1">
    <location>
        <begin position="61"/>
        <end position="81"/>
    </location>
</feature>
<feature type="transmembrane region" description="Helical" evidence="1">
    <location>
        <begin position="115"/>
        <end position="135"/>
    </location>
</feature>
<comment type="caution">
    <text evidence="2">The sequence shown here is derived from an EMBL/GenBank/DDBJ whole genome shotgun (WGS) entry which is preliminary data.</text>
</comment>
<feature type="transmembrane region" description="Helical" evidence="1">
    <location>
        <begin position="88"/>
        <end position="109"/>
    </location>
</feature>
<gene>
    <name evidence="2" type="ORF">SDC9_23306</name>
</gene>
<keyword evidence="1" id="KW-0812">Transmembrane</keyword>
<keyword evidence="1" id="KW-0472">Membrane</keyword>
<feature type="transmembrane region" description="Helical" evidence="1">
    <location>
        <begin position="142"/>
        <end position="161"/>
    </location>
</feature>
<keyword evidence="1" id="KW-1133">Transmembrane helix</keyword>
<accession>A0A644UF05</accession>
<feature type="transmembrane region" description="Helical" evidence="1">
    <location>
        <begin position="181"/>
        <end position="200"/>
    </location>
</feature>
<reference evidence="2" key="1">
    <citation type="submission" date="2019-08" db="EMBL/GenBank/DDBJ databases">
        <authorList>
            <person name="Kucharzyk K."/>
            <person name="Murdoch R.W."/>
            <person name="Higgins S."/>
            <person name="Loffler F."/>
        </authorList>
    </citation>
    <scope>NUCLEOTIDE SEQUENCE</scope>
</reference>
<feature type="transmembrane region" description="Helical" evidence="1">
    <location>
        <begin position="271"/>
        <end position="289"/>
    </location>
</feature>
<proteinExistence type="predicted"/>
<dbReference type="EMBL" id="VSSQ01000107">
    <property type="protein sequence ID" value="MPL77450.1"/>
    <property type="molecule type" value="Genomic_DNA"/>
</dbReference>
<sequence>MLYLFLSIFSSIAILILFKIIGKYDIKVIQPIIINYFVATALGYFSSGLSPKEVMEIPLSWIWPGVFIGSLYVFTFFLIGYSTKKAGMALTTIASKMSFVFPMFFSILIDANDNYSNIKFILLIMAILAVFLSVYKKRVKTIDSLFIIFLPFILFVLMGIADSLVKYSQNYYIKDESQSSIFSFLIFSFAAIWGIILIMFQKDKKEILQPKVLITGIILGICNFGSLYFFINALNSLTFNNSLVIALNNMGVVLFSIIIALSFFKEKVSKLNKAGIAFTIITFIAIMTML</sequence>
<evidence type="ECO:0000313" key="2">
    <source>
        <dbReference type="EMBL" id="MPL77450.1"/>
    </source>
</evidence>